<reference evidence="17 19" key="1">
    <citation type="submission" date="2015-03" db="EMBL/GenBank/DDBJ databases">
        <authorList>
            <consortium name="Pathogen Informatics"/>
            <person name="Murphy D."/>
        </authorList>
    </citation>
    <scope>NUCLEOTIDE SEQUENCE [LARGE SCALE GENOMIC DNA]</scope>
    <source>
        <strain evidence="17 19">IP08791</strain>
    </source>
</reference>
<evidence type="ECO:0000256" key="3">
    <source>
        <dbReference type="ARBA" id="ARBA00005225"/>
    </source>
</evidence>
<keyword evidence="9 14" id="KW-0547">Nucleotide-binding</keyword>
<dbReference type="Gene3D" id="3.40.50.300">
    <property type="entry name" value="P-loop containing nucleotide triphosphate hydrolases"/>
    <property type="match status" value="1"/>
</dbReference>
<gene>
    <name evidence="14 18" type="primary">coaA</name>
    <name evidence="18" type="ORF">ERS137965_03789</name>
    <name evidence="17" type="ORF">ERS137966_03978</name>
</gene>
<dbReference type="PIRSF" id="PIRSF000545">
    <property type="entry name" value="Pantothenate_kin"/>
    <property type="match status" value="1"/>
</dbReference>
<evidence type="ECO:0000313" key="20">
    <source>
        <dbReference type="Proteomes" id="UP000041595"/>
    </source>
</evidence>
<organism evidence="18 20">
    <name type="scientific">Yersinia aldovae</name>
    <dbReference type="NCBI Taxonomy" id="29483"/>
    <lineage>
        <taxon>Bacteria</taxon>
        <taxon>Pseudomonadati</taxon>
        <taxon>Pseudomonadota</taxon>
        <taxon>Gammaproteobacteria</taxon>
        <taxon>Enterobacterales</taxon>
        <taxon>Yersiniaceae</taxon>
        <taxon>Yersinia</taxon>
    </lineage>
</organism>
<feature type="domain" description="Phosphoribulokinase/uridine kinase" evidence="16">
    <location>
        <begin position="90"/>
        <end position="244"/>
    </location>
</feature>
<evidence type="ECO:0000256" key="2">
    <source>
        <dbReference type="ARBA" id="ARBA00004496"/>
    </source>
</evidence>
<name>A0A0T9UUG0_YERAL</name>
<dbReference type="NCBIfam" id="TIGR00554">
    <property type="entry name" value="panK_bact"/>
    <property type="match status" value="1"/>
</dbReference>
<dbReference type="eggNOG" id="COG1072">
    <property type="taxonomic scope" value="Bacteria"/>
</dbReference>
<evidence type="ECO:0000313" key="18">
    <source>
        <dbReference type="EMBL" id="CNL72809.1"/>
    </source>
</evidence>
<evidence type="ECO:0000256" key="10">
    <source>
        <dbReference type="ARBA" id="ARBA00022777"/>
    </source>
</evidence>
<dbReference type="InterPro" id="IPR027417">
    <property type="entry name" value="P-loop_NTPase"/>
</dbReference>
<evidence type="ECO:0000256" key="6">
    <source>
        <dbReference type="ARBA" id="ARBA00015080"/>
    </source>
</evidence>
<dbReference type="Proteomes" id="UP000041595">
    <property type="component" value="Unassembled WGS sequence"/>
</dbReference>
<dbReference type="SUPFAM" id="SSF52540">
    <property type="entry name" value="P-loop containing nucleoside triphosphate hydrolases"/>
    <property type="match status" value="1"/>
</dbReference>
<dbReference type="STRING" id="1453495.AT01_2191"/>
<evidence type="ECO:0000256" key="12">
    <source>
        <dbReference type="ARBA" id="ARBA00022993"/>
    </source>
</evidence>
<keyword evidence="19" id="KW-1185">Reference proteome</keyword>
<keyword evidence="8 14" id="KW-0808">Transferase</keyword>
<dbReference type="UniPathway" id="UPA00241">
    <property type="reaction ID" value="UER00352"/>
</dbReference>
<evidence type="ECO:0000256" key="13">
    <source>
        <dbReference type="ARBA" id="ARBA00032866"/>
    </source>
</evidence>
<dbReference type="FunFam" id="3.40.50.300:FF:000242">
    <property type="entry name" value="Pantothenate kinase"/>
    <property type="match status" value="1"/>
</dbReference>
<dbReference type="InterPro" id="IPR006083">
    <property type="entry name" value="PRK/URK"/>
</dbReference>
<evidence type="ECO:0000256" key="14">
    <source>
        <dbReference type="HAMAP-Rule" id="MF_00215"/>
    </source>
</evidence>
<dbReference type="EMBL" id="CQEH01000029">
    <property type="protein sequence ID" value="CNL71959.1"/>
    <property type="molecule type" value="Genomic_DNA"/>
</dbReference>
<comment type="subcellular location">
    <subcellularLocation>
        <location evidence="2 14 15">Cytoplasm</location>
    </subcellularLocation>
</comment>
<evidence type="ECO:0000256" key="15">
    <source>
        <dbReference type="RuleBase" id="RU003530"/>
    </source>
</evidence>
<dbReference type="GeneID" id="45571347"/>
<reference evidence="18 20" key="2">
    <citation type="submission" date="2015-03" db="EMBL/GenBank/DDBJ databases">
        <authorList>
            <person name="Murphy D."/>
        </authorList>
    </citation>
    <scope>NUCLEOTIDE SEQUENCE [LARGE SCALE GENOMIC DNA]</scope>
    <source>
        <strain evidence="18 20">IP06005</strain>
    </source>
</reference>
<dbReference type="HAMAP" id="MF_00215">
    <property type="entry name" value="Pantothen_kinase_1"/>
    <property type="match status" value="1"/>
</dbReference>
<evidence type="ECO:0000256" key="11">
    <source>
        <dbReference type="ARBA" id="ARBA00022840"/>
    </source>
</evidence>
<dbReference type="EMBL" id="CQEJ01000031">
    <property type="protein sequence ID" value="CNL72809.1"/>
    <property type="molecule type" value="Genomic_DNA"/>
</dbReference>
<dbReference type="RefSeq" id="WP_042547149.1">
    <property type="nucleotide sequence ID" value="NZ_CABHPY010000146.1"/>
</dbReference>
<feature type="binding site" evidence="14">
    <location>
        <begin position="95"/>
        <end position="102"/>
    </location>
    <ligand>
        <name>ATP</name>
        <dbReference type="ChEBI" id="CHEBI:30616"/>
    </ligand>
</feature>
<evidence type="ECO:0000256" key="9">
    <source>
        <dbReference type="ARBA" id="ARBA00022741"/>
    </source>
</evidence>
<evidence type="ECO:0000256" key="5">
    <source>
        <dbReference type="ARBA" id="ARBA00012102"/>
    </source>
</evidence>
<dbReference type="CDD" id="cd02025">
    <property type="entry name" value="PanK"/>
    <property type="match status" value="1"/>
</dbReference>
<evidence type="ECO:0000256" key="4">
    <source>
        <dbReference type="ARBA" id="ARBA00006087"/>
    </source>
</evidence>
<keyword evidence="7 14" id="KW-0963">Cytoplasm</keyword>
<dbReference type="OrthoDB" id="1550976at2"/>
<dbReference type="GO" id="GO:0004594">
    <property type="term" value="F:pantothenate kinase activity"/>
    <property type="evidence" value="ECO:0007669"/>
    <property type="project" value="UniProtKB-UniRule"/>
</dbReference>
<evidence type="ECO:0000313" key="17">
    <source>
        <dbReference type="EMBL" id="CNL71959.1"/>
    </source>
</evidence>
<keyword evidence="10 14" id="KW-0418">Kinase</keyword>
<keyword evidence="11 14" id="KW-0067">ATP-binding</keyword>
<dbReference type="PANTHER" id="PTHR10285">
    <property type="entry name" value="URIDINE KINASE"/>
    <property type="match status" value="1"/>
</dbReference>
<evidence type="ECO:0000259" key="16">
    <source>
        <dbReference type="Pfam" id="PF00485"/>
    </source>
</evidence>
<dbReference type="EC" id="2.7.1.33" evidence="5 14"/>
<dbReference type="Proteomes" id="UP000038647">
    <property type="component" value="Unassembled WGS sequence"/>
</dbReference>
<comment type="similarity">
    <text evidence="4 14 15">Belongs to the prokaryotic pantothenate kinase family.</text>
</comment>
<accession>A0A0T9UUG0</accession>
<dbReference type="Pfam" id="PF00485">
    <property type="entry name" value="PRK"/>
    <property type="match status" value="1"/>
</dbReference>
<sequence length="316" mass="36017">MTKRDQSLATPYLQFDRTQWAALRDSVPLTLTEEEIVKLKGINEDLSLDEVAQIYLPLSRLLNFYISSNLRRQAVLEQFLGTDGQRIPYVIGIAGSVAVGKSTTARLLQALLSRWPEHRSVELITTDGFLHPNKVLNERGLMKKKGFPESYDMHNLVKFVSEVKSGADHVTAPVYSHLIYDVVPDGNKIIKQPDILILEGLNVLQSGMDYPHDPHHVFVSDFVDFSIYVDAPEDLLQSWYINRFLKFRQGAFSNPDSYFHNYAKLPETEAVKIATQLWKEINGLNLKQNILPTRERASLIMTKSANHAVENVRLRK</sequence>
<protein>
    <recommendedName>
        <fullName evidence="6 14">Pantothenate kinase</fullName>
        <ecNumber evidence="5 14">2.7.1.33</ecNumber>
    </recommendedName>
    <alternativeName>
        <fullName evidence="13 14">Pantothenic acid kinase</fullName>
    </alternativeName>
</protein>
<dbReference type="GO" id="GO:0005524">
    <property type="term" value="F:ATP binding"/>
    <property type="evidence" value="ECO:0007669"/>
    <property type="project" value="UniProtKB-UniRule"/>
</dbReference>
<proteinExistence type="inferred from homology"/>
<evidence type="ECO:0000256" key="1">
    <source>
        <dbReference type="ARBA" id="ARBA00001206"/>
    </source>
</evidence>
<keyword evidence="12 14" id="KW-0173">Coenzyme A biosynthesis</keyword>
<dbReference type="GO" id="GO:0005737">
    <property type="term" value="C:cytoplasm"/>
    <property type="evidence" value="ECO:0007669"/>
    <property type="project" value="UniProtKB-SubCell"/>
</dbReference>
<comment type="catalytic activity">
    <reaction evidence="1 14 15">
        <text>(R)-pantothenate + ATP = (R)-4'-phosphopantothenate + ADP + H(+)</text>
        <dbReference type="Rhea" id="RHEA:16373"/>
        <dbReference type="ChEBI" id="CHEBI:10986"/>
        <dbReference type="ChEBI" id="CHEBI:15378"/>
        <dbReference type="ChEBI" id="CHEBI:29032"/>
        <dbReference type="ChEBI" id="CHEBI:30616"/>
        <dbReference type="ChEBI" id="CHEBI:456216"/>
        <dbReference type="EC" id="2.7.1.33"/>
    </reaction>
</comment>
<dbReference type="AlphaFoldDB" id="A0A0T9UUG0"/>
<dbReference type="InterPro" id="IPR004566">
    <property type="entry name" value="PanK"/>
</dbReference>
<evidence type="ECO:0000313" key="19">
    <source>
        <dbReference type="Proteomes" id="UP000038647"/>
    </source>
</evidence>
<dbReference type="GO" id="GO:0015937">
    <property type="term" value="P:coenzyme A biosynthetic process"/>
    <property type="evidence" value="ECO:0007669"/>
    <property type="project" value="UniProtKB-UniRule"/>
</dbReference>
<evidence type="ECO:0000256" key="7">
    <source>
        <dbReference type="ARBA" id="ARBA00022490"/>
    </source>
</evidence>
<evidence type="ECO:0000256" key="8">
    <source>
        <dbReference type="ARBA" id="ARBA00022679"/>
    </source>
</evidence>
<comment type="pathway">
    <text evidence="3 14 15">Cofactor biosynthesis; coenzyme A biosynthesis; CoA from (R)-pantothenate: step 1/5.</text>
</comment>